<gene>
    <name evidence="1" type="ORF">PCOR1329_LOCUS15380</name>
</gene>
<reference evidence="1" key="1">
    <citation type="submission" date="2023-10" db="EMBL/GenBank/DDBJ databases">
        <authorList>
            <person name="Chen Y."/>
            <person name="Shah S."/>
            <person name="Dougan E. K."/>
            <person name="Thang M."/>
            <person name="Chan C."/>
        </authorList>
    </citation>
    <scope>NUCLEOTIDE SEQUENCE [LARGE SCALE GENOMIC DNA]</scope>
</reference>
<organism evidence="1 2">
    <name type="scientific">Prorocentrum cordatum</name>
    <dbReference type="NCBI Taxonomy" id="2364126"/>
    <lineage>
        <taxon>Eukaryota</taxon>
        <taxon>Sar</taxon>
        <taxon>Alveolata</taxon>
        <taxon>Dinophyceae</taxon>
        <taxon>Prorocentrales</taxon>
        <taxon>Prorocentraceae</taxon>
        <taxon>Prorocentrum</taxon>
    </lineage>
</organism>
<protein>
    <submittedName>
        <fullName evidence="1">Uncharacterized protein</fullName>
    </submittedName>
</protein>
<evidence type="ECO:0000313" key="2">
    <source>
        <dbReference type="Proteomes" id="UP001189429"/>
    </source>
</evidence>
<keyword evidence="2" id="KW-1185">Reference proteome</keyword>
<feature type="non-terminal residue" evidence="1">
    <location>
        <position position="292"/>
    </location>
</feature>
<sequence length="292" mass="31368">MGFTWSLFFCQEVGESMMSRAPELAGVPRMSDRGPAAALQPARLLDHGGGAQCTYVDNLGVMGFDAAAGLVTHETELQEGRGETLGCVLGGKALSTRLTAKRYWRVRQGLSWALSCRALPGWAWEVVIGPCTCCAMSNRDLLPAFTAVYKFIAANYSQGAALWASACAELVAFRGLMPLLRGDWALPWSELVCLSDASEHGCAVSASLFDEVEVKKIGRVQERSRFRRLGGHSARAHFFAMNGIAMALGGALKPVSELEEGDVVADGAEWGANPAFEEMPAGIFMGARWAEL</sequence>
<name>A0ABN9QVS1_9DINO</name>
<accession>A0ABN9QVS1</accession>
<dbReference type="EMBL" id="CAUYUJ010004649">
    <property type="protein sequence ID" value="CAK0810407.1"/>
    <property type="molecule type" value="Genomic_DNA"/>
</dbReference>
<dbReference type="Proteomes" id="UP001189429">
    <property type="component" value="Unassembled WGS sequence"/>
</dbReference>
<proteinExistence type="predicted"/>
<evidence type="ECO:0000313" key="1">
    <source>
        <dbReference type="EMBL" id="CAK0810407.1"/>
    </source>
</evidence>
<comment type="caution">
    <text evidence="1">The sequence shown here is derived from an EMBL/GenBank/DDBJ whole genome shotgun (WGS) entry which is preliminary data.</text>
</comment>